<gene>
    <name evidence="4" type="ORF">K7432_003242</name>
</gene>
<protein>
    <recommendedName>
        <fullName evidence="3">NodB homology domain-containing protein</fullName>
    </recommendedName>
</protein>
<dbReference type="CDD" id="cd10952">
    <property type="entry name" value="CE4_MrCDA_like"/>
    <property type="match status" value="1"/>
</dbReference>
<feature type="domain" description="NodB homology" evidence="3">
    <location>
        <begin position="116"/>
        <end position="311"/>
    </location>
</feature>
<dbReference type="InterPro" id="IPR002509">
    <property type="entry name" value="NODB_dom"/>
</dbReference>
<evidence type="ECO:0000313" key="4">
    <source>
        <dbReference type="EMBL" id="KAK9721649.1"/>
    </source>
</evidence>
<dbReference type="Gene3D" id="3.20.20.370">
    <property type="entry name" value="Glycoside hydrolase/deacetylase"/>
    <property type="match status" value="1"/>
</dbReference>
<comment type="caution">
    <text evidence="4">The sequence shown here is derived from an EMBL/GenBank/DDBJ whole genome shotgun (WGS) entry which is preliminary data.</text>
</comment>
<accession>A0ABR2W6I1</accession>
<dbReference type="InterPro" id="IPR011330">
    <property type="entry name" value="Glyco_hydro/deAcase_b/a-brl"/>
</dbReference>
<dbReference type="Proteomes" id="UP001479436">
    <property type="component" value="Unassembled WGS sequence"/>
</dbReference>
<evidence type="ECO:0000256" key="1">
    <source>
        <dbReference type="SAM" id="MobiDB-lite"/>
    </source>
</evidence>
<keyword evidence="2" id="KW-0732">Signal</keyword>
<feature type="compositionally biased region" description="Low complexity" evidence="1">
    <location>
        <begin position="348"/>
        <end position="384"/>
    </location>
</feature>
<sequence length="425" mass="47036">MSIKSSLIIGCALIASTVAEKQCVPYQTSYDFTTGFPPVWVAPGQKEFDTPEFQKVYHSIDWSKVPNIPPRRMNAAGEFVSPYSASDPDCWWTYSGCTTPKDKYLKPDLTACPEPDTWGLTFDGGPNCTQHQFYDFLRDNNQLATMFYIGSNVADWPRQAKRGLTDGHHICLHTWSHPYMTTVTNEVVVGEFYYTMKVIKMVLGVTPTCWRPPYGDVDDRVRAIAKQIGLTTIMWNLDSDDWMLKPAGKEPPSFVDARFQSFIDMAKNGTFAHSGTITLEHELDNATMSMAEKWLPKIRKAFKHVMPVATCMNMTTPYTETEFTYPDFIQYSKGDTNGNALKNATHNATSSTSSSSSSSTSSSDSSSTSSSSSSSTASKSANSTETKHTKSDDSSDHGKSTNDSTKYLVNISLTLFGLASVSLLL</sequence>
<evidence type="ECO:0000313" key="5">
    <source>
        <dbReference type="Proteomes" id="UP001479436"/>
    </source>
</evidence>
<dbReference type="SUPFAM" id="SSF88713">
    <property type="entry name" value="Glycoside hydrolase/deacetylase"/>
    <property type="match status" value="1"/>
</dbReference>
<evidence type="ECO:0000256" key="2">
    <source>
        <dbReference type="SAM" id="SignalP"/>
    </source>
</evidence>
<evidence type="ECO:0000259" key="3">
    <source>
        <dbReference type="PROSITE" id="PS51677"/>
    </source>
</evidence>
<dbReference type="PROSITE" id="PS51677">
    <property type="entry name" value="NODB"/>
    <property type="match status" value="1"/>
</dbReference>
<dbReference type="PANTHER" id="PTHR10587:SF98">
    <property type="entry name" value="CHITIN DEACETYLASE"/>
    <property type="match status" value="1"/>
</dbReference>
<keyword evidence="5" id="KW-1185">Reference proteome</keyword>
<dbReference type="EMBL" id="JASJQH010006972">
    <property type="protein sequence ID" value="KAK9721649.1"/>
    <property type="molecule type" value="Genomic_DNA"/>
</dbReference>
<feature type="compositionally biased region" description="Basic and acidic residues" evidence="1">
    <location>
        <begin position="385"/>
        <end position="400"/>
    </location>
</feature>
<dbReference type="Pfam" id="PF01522">
    <property type="entry name" value="Polysacc_deac_1"/>
    <property type="match status" value="1"/>
</dbReference>
<dbReference type="InterPro" id="IPR050248">
    <property type="entry name" value="Polysacc_deacetylase_ArnD"/>
</dbReference>
<organism evidence="4 5">
    <name type="scientific">Basidiobolus ranarum</name>
    <dbReference type="NCBI Taxonomy" id="34480"/>
    <lineage>
        <taxon>Eukaryota</taxon>
        <taxon>Fungi</taxon>
        <taxon>Fungi incertae sedis</taxon>
        <taxon>Zoopagomycota</taxon>
        <taxon>Entomophthoromycotina</taxon>
        <taxon>Basidiobolomycetes</taxon>
        <taxon>Basidiobolales</taxon>
        <taxon>Basidiobolaceae</taxon>
        <taxon>Basidiobolus</taxon>
    </lineage>
</organism>
<feature type="chain" id="PRO_5046228605" description="NodB homology domain-containing protein" evidence="2">
    <location>
        <begin position="20"/>
        <end position="425"/>
    </location>
</feature>
<feature type="signal peptide" evidence="2">
    <location>
        <begin position="1"/>
        <end position="19"/>
    </location>
</feature>
<reference evidence="4 5" key="1">
    <citation type="submission" date="2023-04" db="EMBL/GenBank/DDBJ databases">
        <title>Genome of Basidiobolus ranarum AG-B5.</title>
        <authorList>
            <person name="Stajich J.E."/>
            <person name="Carter-House D."/>
            <person name="Gryganskyi A."/>
        </authorList>
    </citation>
    <scope>NUCLEOTIDE SEQUENCE [LARGE SCALE GENOMIC DNA]</scope>
    <source>
        <strain evidence="4 5">AG-B5</strain>
    </source>
</reference>
<dbReference type="PANTHER" id="PTHR10587">
    <property type="entry name" value="GLYCOSYL TRANSFERASE-RELATED"/>
    <property type="match status" value="1"/>
</dbReference>
<feature type="region of interest" description="Disordered" evidence="1">
    <location>
        <begin position="340"/>
        <end position="403"/>
    </location>
</feature>
<proteinExistence type="predicted"/>
<name>A0ABR2W6I1_9FUNG</name>